<protein>
    <submittedName>
        <fullName evidence="1">DUF885 domain-containing protein</fullName>
    </submittedName>
</protein>
<dbReference type="RefSeq" id="WP_117486208.1">
    <property type="nucleotide sequence ID" value="NZ_QVIG01000001.1"/>
</dbReference>
<comment type="caution">
    <text evidence="1">The sequence shown here is derived from an EMBL/GenBank/DDBJ whole genome shotgun (WGS) entry which is preliminary data.</text>
</comment>
<dbReference type="Pfam" id="PF05960">
    <property type="entry name" value="DUF885"/>
    <property type="match status" value="1"/>
</dbReference>
<organism evidence="1 2">
    <name type="scientific">Kitasatospora xanthocidica</name>
    <dbReference type="NCBI Taxonomy" id="83382"/>
    <lineage>
        <taxon>Bacteria</taxon>
        <taxon>Bacillati</taxon>
        <taxon>Actinomycetota</taxon>
        <taxon>Actinomycetes</taxon>
        <taxon>Kitasatosporales</taxon>
        <taxon>Streptomycetaceae</taxon>
        <taxon>Kitasatospora</taxon>
    </lineage>
</organism>
<dbReference type="PANTHER" id="PTHR33361">
    <property type="entry name" value="GLR0591 PROTEIN"/>
    <property type="match status" value="1"/>
</dbReference>
<dbReference type="PANTHER" id="PTHR33361:SF2">
    <property type="entry name" value="DUF885 DOMAIN-CONTAINING PROTEIN"/>
    <property type="match status" value="1"/>
</dbReference>
<evidence type="ECO:0000313" key="2">
    <source>
        <dbReference type="Proteomes" id="UP000263377"/>
    </source>
</evidence>
<dbReference type="Proteomes" id="UP000263377">
    <property type="component" value="Unassembled WGS sequence"/>
</dbReference>
<proteinExistence type="predicted"/>
<accession>A0A372ZNJ8</accession>
<dbReference type="EMBL" id="QVIG01000001">
    <property type="protein sequence ID" value="RGD57426.1"/>
    <property type="molecule type" value="Genomic_DNA"/>
</dbReference>
<dbReference type="InterPro" id="IPR010281">
    <property type="entry name" value="DUF885"/>
</dbReference>
<name>A0A372ZNJ8_9ACTN</name>
<dbReference type="AlphaFoldDB" id="A0A372ZNJ8"/>
<sequence>MTTNEPGREVGHLADRYWEFLLEREPLLRVRQGLPVEALPGASLAESEERERFAAGVLERMRPLDGAELSGADADTAAVLVALAEQELRAHRWYWLTPAVTPYRLFPLSLYVDAVLGAFRFAEPADGERYVALVHDLARVVGSIGDKVAGQAARGFRVPAPALAGVRATVEGLRSSAGRRVTVADDRLGGLGPTGRGRLRDGVRRLVEAELAPAFDRLLGCVDDPAYPGGAPRDVGWAHYEGGEEAYRDFVRTHTGSDTGPERLHELGRDQCRELAERMREVREALGFHGTEAEFHERLRTEPRLYARTPEEVEARFRGHLDRLEPRLPQWFATLPAAPYGLARLDPALEPGMTFGYYEAPTAASAVGRYRYNGSDLDRRSLIGSASLIYHELAPGHHFHLARQAEDAALPRLRREAAEFGAFNEGWAEYAAGLGWEMGLYEDPWDAYGRLAQERFTAQRLVVDTGLNLGTMDLAGARDFMRANSTEEDGQIASDLLRYSTDLPGQALSYRAGYLEFVRLRAEAEAGRGAGFDVRAFHEAVLGGGALPFPALRRRVARELKVVADQ</sequence>
<gene>
    <name evidence="1" type="ORF">DR950_06120</name>
</gene>
<reference evidence="1 2" key="1">
    <citation type="submission" date="2018-08" db="EMBL/GenBank/DDBJ databases">
        <title>Diversity &amp; Physiological Properties of Lignin-Decomposing Actinobacteria from Soil.</title>
        <authorList>
            <person name="Roh S.G."/>
            <person name="Kim S.B."/>
        </authorList>
    </citation>
    <scope>NUCLEOTIDE SEQUENCE [LARGE SCALE GENOMIC DNA]</scope>
    <source>
        <strain evidence="1 2">MMS17-GH009</strain>
    </source>
</reference>
<keyword evidence="2" id="KW-1185">Reference proteome</keyword>
<evidence type="ECO:0000313" key="1">
    <source>
        <dbReference type="EMBL" id="RGD57426.1"/>
    </source>
</evidence>